<proteinExistence type="predicted"/>
<feature type="region of interest" description="Disordered" evidence="2">
    <location>
        <begin position="23"/>
        <end position="75"/>
    </location>
</feature>
<gene>
    <name evidence="3" type="ORF">L596_014483</name>
</gene>
<name>A0A4U5NCZ1_STECR</name>
<keyword evidence="4" id="KW-1185">Reference proteome</keyword>
<keyword evidence="1" id="KW-0175">Coiled coil</keyword>
<feature type="compositionally biased region" description="Basic and acidic residues" evidence="2">
    <location>
        <begin position="450"/>
        <end position="461"/>
    </location>
</feature>
<comment type="caution">
    <text evidence="3">The sequence shown here is derived from an EMBL/GenBank/DDBJ whole genome shotgun (WGS) entry which is preliminary data.</text>
</comment>
<dbReference type="EMBL" id="AZBU02000004">
    <property type="protein sequence ID" value="TKR80403.1"/>
    <property type="molecule type" value="Genomic_DNA"/>
</dbReference>
<dbReference type="AlphaFoldDB" id="A0A4U5NCZ1"/>
<evidence type="ECO:0000256" key="2">
    <source>
        <dbReference type="SAM" id="MobiDB-lite"/>
    </source>
</evidence>
<accession>A0A4U5NCZ1</accession>
<evidence type="ECO:0000313" key="3">
    <source>
        <dbReference type="EMBL" id="TKR80403.1"/>
    </source>
</evidence>
<dbReference type="Proteomes" id="UP000298663">
    <property type="component" value="Unassembled WGS sequence"/>
</dbReference>
<feature type="coiled-coil region" evidence="1">
    <location>
        <begin position="290"/>
        <end position="320"/>
    </location>
</feature>
<reference evidence="3 4" key="1">
    <citation type="journal article" date="2015" name="Genome Biol.">
        <title>Comparative genomics of Steinernema reveals deeply conserved gene regulatory networks.</title>
        <authorList>
            <person name="Dillman A.R."/>
            <person name="Macchietto M."/>
            <person name="Porter C.F."/>
            <person name="Rogers A."/>
            <person name="Williams B."/>
            <person name="Antoshechkin I."/>
            <person name="Lee M.M."/>
            <person name="Goodwin Z."/>
            <person name="Lu X."/>
            <person name="Lewis E.E."/>
            <person name="Goodrich-Blair H."/>
            <person name="Stock S.P."/>
            <person name="Adams B.J."/>
            <person name="Sternberg P.W."/>
            <person name="Mortazavi A."/>
        </authorList>
    </citation>
    <scope>NUCLEOTIDE SEQUENCE [LARGE SCALE GENOMIC DNA]</scope>
    <source>
        <strain evidence="3 4">ALL</strain>
    </source>
</reference>
<evidence type="ECO:0000313" key="4">
    <source>
        <dbReference type="Proteomes" id="UP000298663"/>
    </source>
</evidence>
<feature type="region of interest" description="Disordered" evidence="2">
    <location>
        <begin position="87"/>
        <end position="155"/>
    </location>
</feature>
<protein>
    <submittedName>
        <fullName evidence="3">Uncharacterized protein</fullName>
    </submittedName>
</protein>
<sequence length="526" mass="60566">MAQFYKESDGSDLENCVDSDAEFGYTDSGSGRFRSGFEGEGDIERRNSDDGYEASGSDEAQIQRGISEDDEEELEDFEDFEDFEEYGFEDDDCMDMIPDEPQVERDEEIEASNADNSEPEISQSEPLAASTSEGFKEDEEMLSDEGYAASSQNSPFNYEEGEAEIGHFYGRRQDDEDHGYPDIGVDEEELRSFIMCCYFVIASMPEKPLELIAEHIQMFTGVHIEAQIEKFGGYPSLETFLDDEMCSSLFTKEVIDNMVTYIATPASQFSYLQNAMMHRMKWENSKKTDEQREEERVKRIEAKENKIKRLKNRFEFLKLVQYMQGSDDFKQPIKVQDVVNRAKSLACMPEEDEKLRFGKKYWNANFGRSNATGTFASFFSRDLFWDSTQKGLQIHFQRPFSECKREIVRELKKEGVDTTDIEAEVERKRDPTLDLLEAAFFAPSKLDDAPKRRVTKDEESKQVGNSGKPEEPVKNGGGITAKERKMLMKRISEDKKLRVSWRSIKGDPVESEKFLNQNLVLLNQMR</sequence>
<feature type="compositionally biased region" description="Acidic residues" evidence="2">
    <location>
        <begin position="87"/>
        <end position="98"/>
    </location>
</feature>
<evidence type="ECO:0000256" key="1">
    <source>
        <dbReference type="SAM" id="Coils"/>
    </source>
</evidence>
<feature type="region of interest" description="Disordered" evidence="2">
    <location>
        <begin position="450"/>
        <end position="482"/>
    </location>
</feature>
<feature type="compositionally biased region" description="Polar residues" evidence="2">
    <location>
        <begin position="113"/>
        <end position="133"/>
    </location>
</feature>
<organism evidence="3 4">
    <name type="scientific">Steinernema carpocapsae</name>
    <name type="common">Entomopathogenic nematode</name>
    <dbReference type="NCBI Taxonomy" id="34508"/>
    <lineage>
        <taxon>Eukaryota</taxon>
        <taxon>Metazoa</taxon>
        <taxon>Ecdysozoa</taxon>
        <taxon>Nematoda</taxon>
        <taxon>Chromadorea</taxon>
        <taxon>Rhabditida</taxon>
        <taxon>Tylenchina</taxon>
        <taxon>Panagrolaimomorpha</taxon>
        <taxon>Strongyloidoidea</taxon>
        <taxon>Steinernematidae</taxon>
        <taxon>Steinernema</taxon>
    </lineage>
</organism>
<reference evidence="3 4" key="2">
    <citation type="journal article" date="2019" name="G3 (Bethesda)">
        <title>Hybrid Assembly of the Genome of the Entomopathogenic Nematode Steinernema carpocapsae Identifies the X-Chromosome.</title>
        <authorList>
            <person name="Serra L."/>
            <person name="Macchietto M."/>
            <person name="Macias-Munoz A."/>
            <person name="McGill C.J."/>
            <person name="Rodriguez I.M."/>
            <person name="Rodriguez B."/>
            <person name="Murad R."/>
            <person name="Mortazavi A."/>
        </authorList>
    </citation>
    <scope>NUCLEOTIDE SEQUENCE [LARGE SCALE GENOMIC DNA]</scope>
    <source>
        <strain evidence="3 4">ALL</strain>
    </source>
</reference>